<dbReference type="OrthoDB" id="9782842at2"/>
<dbReference type="STRING" id="1413211.U473_13650"/>
<keyword evidence="3" id="KW-1133">Transmembrane helix</keyword>
<comment type="caution">
    <text evidence="5">The sequence shown here is derived from an EMBL/GenBank/DDBJ whole genome shotgun (WGS) entry which is preliminary data.</text>
</comment>
<reference evidence="5 6" key="1">
    <citation type="submission" date="2016-02" db="EMBL/GenBank/DDBJ databases">
        <title>Draft Genome for Tepidibacillus decaturensis nov. sp. Strain Z9, an Anaerobic, Moderately Thermophilic and Heterotrophic Bacterium from Deep Subsurface of the Illinois Basin, USA.</title>
        <authorList>
            <person name="Dong Y."/>
            <person name="Chang J.Y."/>
            <person name="Sanford R."/>
            <person name="Fouke B.W."/>
        </authorList>
    </citation>
    <scope>NUCLEOTIDE SEQUENCE [LARGE SCALE GENOMIC DNA]</scope>
    <source>
        <strain evidence="5 6">Z9</strain>
    </source>
</reference>
<dbReference type="AlphaFoldDB" id="A0A135L0P5"/>
<evidence type="ECO:0000256" key="2">
    <source>
        <dbReference type="ARBA" id="ARBA00024438"/>
    </source>
</evidence>
<dbReference type="InterPro" id="IPR041916">
    <property type="entry name" value="Anti_sigma_zinc_sf"/>
</dbReference>
<dbReference type="Gene3D" id="1.10.10.1320">
    <property type="entry name" value="Anti-sigma factor, zinc-finger domain"/>
    <property type="match status" value="1"/>
</dbReference>
<evidence type="ECO:0000259" key="4">
    <source>
        <dbReference type="Pfam" id="PF13490"/>
    </source>
</evidence>
<feature type="transmembrane region" description="Helical" evidence="3">
    <location>
        <begin position="85"/>
        <end position="106"/>
    </location>
</feature>
<evidence type="ECO:0000313" key="6">
    <source>
        <dbReference type="Proteomes" id="UP000070352"/>
    </source>
</evidence>
<protein>
    <recommendedName>
        <fullName evidence="2">Anti-sigma-W factor RsiW</fullName>
    </recommendedName>
</protein>
<sequence length="197" mass="22386">MRCRDAIPLMHAFIDDDIDEYSHQELFEHIQSCPTCEQHFAELKATDQALRRIAKLKTSPSFTREVLAHIPEKKTNKISKSLRKYPLLVAATVFLLLFATSMIPYMNQSDELLKIVSVDQTDLIVEGNRVIVPEGKEVQGDLVVENGTLEIKGEVKGNVTVVNGNLLMASASQVDGHAQQIDQFFELIWYQLKKWMK</sequence>
<name>A0A135L0P5_9BACI</name>
<dbReference type="EMBL" id="LSKU01000002">
    <property type="protein sequence ID" value="KXG42522.1"/>
    <property type="molecule type" value="Genomic_DNA"/>
</dbReference>
<evidence type="ECO:0000256" key="1">
    <source>
        <dbReference type="ARBA" id="ARBA00024353"/>
    </source>
</evidence>
<dbReference type="Pfam" id="PF13490">
    <property type="entry name" value="zf-HC2"/>
    <property type="match status" value="1"/>
</dbReference>
<keyword evidence="3" id="KW-0472">Membrane</keyword>
<organism evidence="5 6">
    <name type="scientific">Tepidibacillus decaturensis</name>
    <dbReference type="NCBI Taxonomy" id="1413211"/>
    <lineage>
        <taxon>Bacteria</taxon>
        <taxon>Bacillati</taxon>
        <taxon>Bacillota</taxon>
        <taxon>Bacilli</taxon>
        <taxon>Bacillales</taxon>
        <taxon>Bacillaceae</taxon>
        <taxon>Tepidibacillus</taxon>
    </lineage>
</organism>
<dbReference type="RefSeq" id="WP_068727737.1">
    <property type="nucleotide sequence ID" value="NZ_LSKU01000002.1"/>
</dbReference>
<evidence type="ECO:0000256" key="3">
    <source>
        <dbReference type="SAM" id="Phobius"/>
    </source>
</evidence>
<gene>
    <name evidence="5" type="ORF">U473_13650</name>
</gene>
<keyword evidence="6" id="KW-1185">Reference proteome</keyword>
<comment type="similarity">
    <text evidence="1">Belongs to the zinc-associated anti-sigma factor (ZAS) superfamily. Anti-sigma-W factor family.</text>
</comment>
<accession>A0A135L0P5</accession>
<dbReference type="Proteomes" id="UP000070352">
    <property type="component" value="Unassembled WGS sequence"/>
</dbReference>
<keyword evidence="3" id="KW-0812">Transmembrane</keyword>
<evidence type="ECO:0000313" key="5">
    <source>
        <dbReference type="EMBL" id="KXG42522.1"/>
    </source>
</evidence>
<dbReference type="InterPro" id="IPR027383">
    <property type="entry name" value="Znf_put"/>
</dbReference>
<feature type="domain" description="Putative zinc-finger" evidence="4">
    <location>
        <begin position="3"/>
        <end position="36"/>
    </location>
</feature>
<proteinExistence type="inferred from homology"/>